<dbReference type="GO" id="GO:0016829">
    <property type="term" value="F:lyase activity"/>
    <property type="evidence" value="ECO:0007669"/>
    <property type="project" value="UniProtKB-KW"/>
</dbReference>
<keyword evidence="3" id="KW-0456">Lyase</keyword>
<evidence type="ECO:0000313" key="3">
    <source>
        <dbReference type="EMBL" id="WXA95336.1"/>
    </source>
</evidence>
<dbReference type="InterPro" id="IPR019468">
    <property type="entry name" value="AdenyloSucc_lyase_C"/>
</dbReference>
<reference evidence="3 4" key="1">
    <citation type="submission" date="2021-12" db="EMBL/GenBank/DDBJ databases">
        <title>Discovery of the Pendulisporaceae a myxobacterial family with distinct sporulation behavior and unique specialized metabolism.</title>
        <authorList>
            <person name="Garcia R."/>
            <person name="Popoff A."/>
            <person name="Bader C.D."/>
            <person name="Loehr J."/>
            <person name="Walesch S."/>
            <person name="Walt C."/>
            <person name="Boldt J."/>
            <person name="Bunk B."/>
            <person name="Haeckl F.J.F.P.J."/>
            <person name="Gunesch A.P."/>
            <person name="Birkelbach J."/>
            <person name="Nuebel U."/>
            <person name="Pietschmann T."/>
            <person name="Bach T."/>
            <person name="Mueller R."/>
        </authorList>
    </citation>
    <scope>NUCLEOTIDE SEQUENCE [LARGE SCALE GENOMIC DNA]</scope>
    <source>
        <strain evidence="3 4">MSr12523</strain>
    </source>
</reference>
<evidence type="ECO:0000256" key="1">
    <source>
        <dbReference type="ARBA" id="ARBA00034772"/>
    </source>
</evidence>
<dbReference type="PRINTS" id="PR00149">
    <property type="entry name" value="FUMRATELYASE"/>
</dbReference>
<accession>A0ABZ2K9L2</accession>
<evidence type="ECO:0000259" key="2">
    <source>
        <dbReference type="SMART" id="SM00998"/>
    </source>
</evidence>
<evidence type="ECO:0000313" key="4">
    <source>
        <dbReference type="Proteomes" id="UP001379533"/>
    </source>
</evidence>
<dbReference type="PANTHER" id="PTHR43172">
    <property type="entry name" value="ADENYLOSUCCINATE LYASE"/>
    <property type="match status" value="1"/>
</dbReference>
<dbReference type="SUPFAM" id="SSF48557">
    <property type="entry name" value="L-aspartase-like"/>
    <property type="match status" value="1"/>
</dbReference>
<dbReference type="Pfam" id="PF10397">
    <property type="entry name" value="ADSL_C"/>
    <property type="match status" value="1"/>
</dbReference>
<comment type="similarity">
    <text evidence="1">Belongs to the class-II fumarase/aspartase family.</text>
</comment>
<dbReference type="InterPro" id="IPR022761">
    <property type="entry name" value="Fumarate_lyase_N"/>
</dbReference>
<dbReference type="CDD" id="cd01597">
    <property type="entry name" value="pCLME"/>
    <property type="match status" value="1"/>
</dbReference>
<dbReference type="InterPro" id="IPR020557">
    <property type="entry name" value="Fumarate_lyase_CS"/>
</dbReference>
<dbReference type="Gene3D" id="1.10.40.30">
    <property type="entry name" value="Fumarase/aspartase (C-terminal domain)"/>
    <property type="match status" value="1"/>
</dbReference>
<protein>
    <submittedName>
        <fullName evidence="3">Adenylosuccinate lyase family protein</fullName>
    </submittedName>
</protein>
<dbReference type="Gene3D" id="1.20.200.10">
    <property type="entry name" value="Fumarase/aspartase (Central domain)"/>
    <property type="match status" value="1"/>
</dbReference>
<keyword evidence="4" id="KW-1185">Reference proteome</keyword>
<sequence>MAIHPADSPVFGTLYGTDAMRAVFDERALFQRMLDVEAALARCEARLGIIPAEAAEAISRAARVEVLDEGELAKSVRNVGYPVVAVVRALSRAAGEDAGRYTHWGATTQDILDTAVALQVKDGLALVRASSVAVIDALTTLADRHRGTVMVGRTHLQHAAPISFGLKCAVWLAPLVAHVERLDQLRPRVERVQFGGAVGTLASLGARGAEVGDLLAAELGLEGGGVPWHVARDGFVEAVGFLGLLCGSLSKIATDVILLGQTEVAEVFEPYEEGRGGSSTMPQKRNPIASEYVLAAARTVQAMVPLMQNAMAQDHERATGPWQVEPAAVPQAFVLAHGALEHARGIVSGLRLDEARMRRNAEAGGGLLMAEAVMMALAPKVGRGEAHHLVERACARAMADGLDLAEALRRTPETRAHLDDATIAQATAPGHYLGSASAFIDRVLSGAAGISR</sequence>
<dbReference type="InterPro" id="IPR008948">
    <property type="entry name" value="L-Aspartase-like"/>
</dbReference>
<dbReference type="Proteomes" id="UP001379533">
    <property type="component" value="Chromosome"/>
</dbReference>
<organism evidence="3 4">
    <name type="scientific">Pendulispora brunnea</name>
    <dbReference type="NCBI Taxonomy" id="2905690"/>
    <lineage>
        <taxon>Bacteria</taxon>
        <taxon>Pseudomonadati</taxon>
        <taxon>Myxococcota</taxon>
        <taxon>Myxococcia</taxon>
        <taxon>Myxococcales</taxon>
        <taxon>Sorangiineae</taxon>
        <taxon>Pendulisporaceae</taxon>
        <taxon>Pendulispora</taxon>
    </lineage>
</organism>
<dbReference type="Pfam" id="PF00206">
    <property type="entry name" value="Lyase_1"/>
    <property type="match status" value="1"/>
</dbReference>
<dbReference type="PANTHER" id="PTHR43172:SF2">
    <property type="entry name" value="ADENYLOSUCCINATE LYASE C-TERMINAL DOMAIN-CONTAINING PROTEIN"/>
    <property type="match status" value="1"/>
</dbReference>
<gene>
    <name evidence="3" type="ORF">LZC95_00585</name>
</gene>
<proteinExistence type="inferred from homology"/>
<dbReference type="PRINTS" id="PR00145">
    <property type="entry name" value="ARGSUCLYASE"/>
</dbReference>
<dbReference type="InterPro" id="IPR000362">
    <property type="entry name" value="Fumarate_lyase_fam"/>
</dbReference>
<dbReference type="RefSeq" id="WP_394845943.1">
    <property type="nucleotide sequence ID" value="NZ_CP089982.1"/>
</dbReference>
<feature type="domain" description="Adenylosuccinate lyase C-terminal" evidence="2">
    <location>
        <begin position="365"/>
        <end position="444"/>
    </location>
</feature>
<dbReference type="EMBL" id="CP089982">
    <property type="protein sequence ID" value="WXA95336.1"/>
    <property type="molecule type" value="Genomic_DNA"/>
</dbReference>
<dbReference type="SMART" id="SM00998">
    <property type="entry name" value="ADSL_C"/>
    <property type="match status" value="1"/>
</dbReference>
<name>A0ABZ2K9L2_9BACT</name>
<dbReference type="PROSITE" id="PS00163">
    <property type="entry name" value="FUMARATE_LYASES"/>
    <property type="match status" value="1"/>
</dbReference>